<organism evidence="18 19">
    <name type="scientific">Paremcibacter congregatus</name>
    <dbReference type="NCBI Taxonomy" id="2043170"/>
    <lineage>
        <taxon>Bacteria</taxon>
        <taxon>Pseudomonadati</taxon>
        <taxon>Pseudomonadota</taxon>
        <taxon>Alphaproteobacteria</taxon>
        <taxon>Emcibacterales</taxon>
        <taxon>Emcibacteraceae</taxon>
        <taxon>Paremcibacter</taxon>
    </lineage>
</organism>
<dbReference type="Gene3D" id="2.40.170.20">
    <property type="entry name" value="TonB-dependent receptor, beta-barrel domain"/>
    <property type="match status" value="1"/>
</dbReference>
<accession>A0A2G4YUE4</accession>
<keyword evidence="4" id="KW-0410">Iron transport</keyword>
<dbReference type="SUPFAM" id="SSF56935">
    <property type="entry name" value="Porins"/>
    <property type="match status" value="1"/>
</dbReference>
<dbReference type="InParanoid" id="A0A2G4YUE4"/>
<dbReference type="Proteomes" id="UP000229730">
    <property type="component" value="Unassembled WGS sequence"/>
</dbReference>
<dbReference type="PROSITE" id="PS52016">
    <property type="entry name" value="TONB_DEPENDENT_REC_3"/>
    <property type="match status" value="1"/>
</dbReference>
<dbReference type="PANTHER" id="PTHR32552">
    <property type="entry name" value="FERRICHROME IRON RECEPTOR-RELATED"/>
    <property type="match status" value="1"/>
</dbReference>
<evidence type="ECO:0000256" key="14">
    <source>
        <dbReference type="RuleBase" id="RU003357"/>
    </source>
</evidence>
<dbReference type="InterPro" id="IPR000531">
    <property type="entry name" value="Beta-barrel_TonB"/>
</dbReference>
<protein>
    <recommendedName>
        <fullName evidence="20">TonB-dependent receptor</fullName>
    </recommendedName>
</protein>
<feature type="short sequence motif" description="TonB C-terminal box" evidence="13">
    <location>
        <begin position="756"/>
        <end position="773"/>
    </location>
</feature>
<feature type="domain" description="TonB-dependent receptor plug" evidence="17">
    <location>
        <begin position="58"/>
        <end position="167"/>
    </location>
</feature>
<gene>
    <name evidence="18" type="ORF">CRD36_04210</name>
</gene>
<keyword evidence="19" id="KW-1185">Reference proteome</keyword>
<dbReference type="Pfam" id="PF07715">
    <property type="entry name" value="Plug"/>
    <property type="match status" value="1"/>
</dbReference>
<evidence type="ECO:0000256" key="11">
    <source>
        <dbReference type="ARBA" id="ARBA00023237"/>
    </source>
</evidence>
<dbReference type="PROSITE" id="PS01156">
    <property type="entry name" value="TONB_DEPENDENT_REC_2"/>
    <property type="match status" value="1"/>
</dbReference>
<name>A0A2G4YUE4_9PROT</name>
<evidence type="ECO:0000256" key="2">
    <source>
        <dbReference type="ARBA" id="ARBA00022448"/>
    </source>
</evidence>
<dbReference type="Pfam" id="PF00593">
    <property type="entry name" value="TonB_dep_Rec_b-barrel"/>
    <property type="match status" value="1"/>
</dbReference>
<feature type="chain" id="PRO_5013565988" description="TonB-dependent receptor" evidence="15">
    <location>
        <begin position="36"/>
        <end position="773"/>
    </location>
</feature>
<dbReference type="AlphaFoldDB" id="A0A2G4YUE4"/>
<dbReference type="FunCoup" id="A0A2G4YUE4">
    <property type="interactions" value="131"/>
</dbReference>
<comment type="caution">
    <text evidence="18">The sequence shown here is derived from an EMBL/GenBank/DDBJ whole genome shotgun (WGS) entry which is preliminary data.</text>
</comment>
<keyword evidence="3 12" id="KW-1134">Transmembrane beta strand</keyword>
<keyword evidence="9 14" id="KW-0798">TonB box</keyword>
<evidence type="ECO:0008006" key="20">
    <source>
        <dbReference type="Google" id="ProtNLM"/>
    </source>
</evidence>
<dbReference type="OrthoDB" id="9760333at2"/>
<dbReference type="InterPro" id="IPR012910">
    <property type="entry name" value="Plug_dom"/>
</dbReference>
<evidence type="ECO:0000313" key="18">
    <source>
        <dbReference type="EMBL" id="PHZ85887.1"/>
    </source>
</evidence>
<keyword evidence="2 12" id="KW-0813">Transport</keyword>
<feature type="signal peptide" evidence="15">
    <location>
        <begin position="1"/>
        <end position="35"/>
    </location>
</feature>
<evidence type="ECO:0000256" key="12">
    <source>
        <dbReference type="PROSITE-ProRule" id="PRU01360"/>
    </source>
</evidence>
<dbReference type="EMBL" id="PDEM01000009">
    <property type="protein sequence ID" value="PHZ85887.1"/>
    <property type="molecule type" value="Genomic_DNA"/>
</dbReference>
<evidence type="ECO:0000256" key="9">
    <source>
        <dbReference type="ARBA" id="ARBA00023077"/>
    </source>
</evidence>
<dbReference type="InterPro" id="IPR039426">
    <property type="entry name" value="TonB-dep_rcpt-like"/>
</dbReference>
<evidence type="ECO:0000256" key="3">
    <source>
        <dbReference type="ARBA" id="ARBA00022452"/>
    </source>
</evidence>
<evidence type="ECO:0000313" key="19">
    <source>
        <dbReference type="Proteomes" id="UP000229730"/>
    </source>
</evidence>
<dbReference type="InterPro" id="IPR036942">
    <property type="entry name" value="Beta-barrel_TonB_sf"/>
</dbReference>
<comment type="subcellular location">
    <subcellularLocation>
        <location evidence="1 12">Cell outer membrane</location>
        <topology evidence="1 12">Multi-pass membrane protein</topology>
    </subcellularLocation>
</comment>
<keyword evidence="10 12" id="KW-0472">Membrane</keyword>
<evidence type="ECO:0000256" key="7">
    <source>
        <dbReference type="ARBA" id="ARBA00023004"/>
    </source>
</evidence>
<keyword evidence="8" id="KW-0406">Ion transport</keyword>
<evidence type="ECO:0000259" key="17">
    <source>
        <dbReference type="Pfam" id="PF07715"/>
    </source>
</evidence>
<feature type="domain" description="TonB-dependent receptor-like beta-barrel" evidence="16">
    <location>
        <begin position="299"/>
        <end position="738"/>
    </location>
</feature>
<evidence type="ECO:0000256" key="4">
    <source>
        <dbReference type="ARBA" id="ARBA00022496"/>
    </source>
</evidence>
<evidence type="ECO:0000256" key="8">
    <source>
        <dbReference type="ARBA" id="ARBA00023065"/>
    </source>
</evidence>
<evidence type="ECO:0000256" key="5">
    <source>
        <dbReference type="ARBA" id="ARBA00022692"/>
    </source>
</evidence>
<evidence type="ECO:0000256" key="15">
    <source>
        <dbReference type="SAM" id="SignalP"/>
    </source>
</evidence>
<dbReference type="RefSeq" id="WP_099471472.1">
    <property type="nucleotide sequence ID" value="NZ_CP041025.1"/>
</dbReference>
<evidence type="ECO:0000259" key="16">
    <source>
        <dbReference type="Pfam" id="PF00593"/>
    </source>
</evidence>
<keyword evidence="7" id="KW-0408">Iron</keyword>
<dbReference type="InterPro" id="IPR010917">
    <property type="entry name" value="TonB_rcpt_CS"/>
</dbReference>
<reference evidence="18 19" key="1">
    <citation type="submission" date="2017-10" db="EMBL/GenBank/DDBJ databases">
        <title>Frigbacter circumglobatus gen. nov. sp. nov., isolated from sediment cultured in situ.</title>
        <authorList>
            <person name="Zhao Z."/>
        </authorList>
    </citation>
    <scope>NUCLEOTIDE SEQUENCE [LARGE SCALE GENOMIC DNA]</scope>
    <source>
        <strain evidence="18 19">ZYL</strain>
    </source>
</reference>
<evidence type="ECO:0000256" key="1">
    <source>
        <dbReference type="ARBA" id="ARBA00004571"/>
    </source>
</evidence>
<comment type="similarity">
    <text evidence="12 14">Belongs to the TonB-dependent receptor family.</text>
</comment>
<evidence type="ECO:0000256" key="6">
    <source>
        <dbReference type="ARBA" id="ARBA00022729"/>
    </source>
</evidence>
<dbReference type="GO" id="GO:0009279">
    <property type="term" value="C:cell outer membrane"/>
    <property type="evidence" value="ECO:0007669"/>
    <property type="project" value="UniProtKB-SubCell"/>
</dbReference>
<sequence>MVYTPQKNASSKTSRLITSVSFAALLLSPTSSAFAVEDETIGFEEIVVTATKRGAQDIQSVAMSVSALGESTLKDMGVSDFDDYAYSVPGLYMIDQGPGDKLYLMRGVGSSASSAVGIYLDEAVLTGNNPEDGGGRNVDIKVYDMQQIEALRGPQGTLYGASSFGGTIKMITNKPNPSATEGYVDGTLSQTKDGGTNYIVHGMVNLPIVEDKFAVRVVGWHHDESGFIDNLRLGNEDYNTEKTTGLRTMLRFEPNEKMSLTAMWVHQQMDIGGRQRFFHEDPKRAAIPLADGSTVDNTEYQGDLVNGDYILDASTDNSDIYSITLDYDFDTLKLTAASSYFDREVNYWFDSTPILVYFGLPVPAYTNQPQQRSIWSNEIRLASDYDGPVNFVVGALYAEEKRDWEVRVATVGADGAPTGPWVFGPDHDYLGAGGTPFGQEPSFFHRTIDGKMTQTALFGEVTFDISDKLTAIAGMRYFDSNISETRQLVHGFGGPFNQPKLEDEASFNKTTFKGSLSYQATDNMMVFFTVAQGFRQGGLNPPGLEGGFVDTEIPTRYKSDDIVNYELGIKTEGFDGRLTFNATVYRTNWDDIQAREYNVTPFIVNAGAGRVNGFELESAARPMEGLTLTGMLSYTDAKITETQTIGDSGVEFRDSGRAGDPFFNVPKWNLNLAAQKDFPVTNELDGMVRVDFSHVGKTRTKYRADHPYNQNLAAYSLMNLRAGVRTENWQVMLFVNNLLNTRAEINKVYFEQEDPATFTNRPRTIGVNASYNF</sequence>
<proteinExistence type="inferred from homology"/>
<dbReference type="PANTHER" id="PTHR32552:SF81">
    <property type="entry name" value="TONB-DEPENDENT OUTER MEMBRANE RECEPTOR"/>
    <property type="match status" value="1"/>
</dbReference>
<keyword evidence="5 12" id="KW-0812">Transmembrane</keyword>
<keyword evidence="6 15" id="KW-0732">Signal</keyword>
<evidence type="ECO:0000256" key="10">
    <source>
        <dbReference type="ARBA" id="ARBA00023136"/>
    </source>
</evidence>
<evidence type="ECO:0000256" key="13">
    <source>
        <dbReference type="PROSITE-ProRule" id="PRU10144"/>
    </source>
</evidence>
<dbReference type="GO" id="GO:0006826">
    <property type="term" value="P:iron ion transport"/>
    <property type="evidence" value="ECO:0007669"/>
    <property type="project" value="UniProtKB-KW"/>
</dbReference>
<keyword evidence="11 12" id="KW-0998">Cell outer membrane</keyword>